<protein>
    <submittedName>
        <fullName evidence="2">Uncharacterized protein</fullName>
    </submittedName>
</protein>
<feature type="transmembrane region" description="Helical" evidence="1">
    <location>
        <begin position="469"/>
        <end position="492"/>
    </location>
</feature>
<keyword evidence="1" id="KW-1133">Transmembrane helix</keyword>
<organism evidence="2 3">
    <name type="scientific">candidate division CPR1 bacterium GW2011_GWA2_42_17</name>
    <dbReference type="NCBI Taxonomy" id="1618341"/>
    <lineage>
        <taxon>Bacteria</taxon>
        <taxon>candidate division CPR1</taxon>
    </lineage>
</organism>
<dbReference type="Proteomes" id="UP000034875">
    <property type="component" value="Unassembled WGS sequence"/>
</dbReference>
<evidence type="ECO:0000256" key="1">
    <source>
        <dbReference type="SAM" id="Phobius"/>
    </source>
</evidence>
<keyword evidence="1" id="KW-0812">Transmembrane</keyword>
<reference evidence="2 3" key="1">
    <citation type="journal article" date="2015" name="Nature">
        <title>rRNA introns, odd ribosomes, and small enigmatic genomes across a large radiation of phyla.</title>
        <authorList>
            <person name="Brown C.T."/>
            <person name="Hug L.A."/>
            <person name="Thomas B.C."/>
            <person name="Sharon I."/>
            <person name="Castelle C.J."/>
            <person name="Singh A."/>
            <person name="Wilkins M.J."/>
            <person name="Williams K.H."/>
            <person name="Banfield J.F."/>
        </authorList>
    </citation>
    <scope>NUCLEOTIDE SEQUENCE [LARGE SCALE GENOMIC DNA]</scope>
</reference>
<feature type="transmembrane region" description="Helical" evidence="1">
    <location>
        <begin position="61"/>
        <end position="80"/>
    </location>
</feature>
<proteinExistence type="predicted"/>
<feature type="transmembrane region" description="Helical" evidence="1">
    <location>
        <begin position="32"/>
        <end position="55"/>
    </location>
</feature>
<comment type="caution">
    <text evidence="2">The sequence shown here is derived from an EMBL/GenBank/DDBJ whole genome shotgun (WGS) entry which is preliminary data.</text>
</comment>
<feature type="transmembrane region" description="Helical" evidence="1">
    <location>
        <begin position="398"/>
        <end position="422"/>
    </location>
</feature>
<feature type="transmembrane region" description="Helical" evidence="1">
    <location>
        <begin position="434"/>
        <end position="457"/>
    </location>
</feature>
<sequence>MLSVNINEQAEERQARWSLPSPRPKIYRLWEILPAGLSWLTILAVIFLSFLAPIWAIRLVIIYDVYWLCKVAYFVFFVLLSSAKLKKTLRTPWWQKLLKEKNNQVNELWQIYLFPFAGGSIDVLRESISKIASQIYEHDKMVVVVACEERQREKMAEDVKKLKKEFDQRFFDFLIVWHPDHLPREIKGKGSNIYYVGQAIQKWLDERKIDYKKVLLSCLDEDSQLHPQYSALLAYKFLTVKNPLRKSYQPVVLYHNNMWNSPSIIRVSAYGTTFWLLSELSRADRLATFSSHSMPFQMLVEVGYWQKDIVSEDSRIFLQAFMQYDGDYRVEPLFLPLSMDTVMTTGWAQSLKGLYKQQRRWAWGVENFPWIMWQLKQRPQIKFVDRARLIMLQLEGMYSWATAPLVIFILGYIPLRVVWAYGATSVVVTNAPDLLQSLMQVAGAGMILSAIMSVIFLTKMPFARKKKGLGFWLVMVLQWIMLPLTLILFGSIPALEAQTRLALGKYMGFWVTEKKR</sequence>
<name>A0A0G0Z745_9BACT</name>
<accession>A0A0G0Z745</accession>
<dbReference type="AlphaFoldDB" id="A0A0G0Z745"/>
<gene>
    <name evidence="2" type="ORF">UV05_C0005G0012</name>
</gene>
<dbReference type="EMBL" id="LCCZ01000005">
    <property type="protein sequence ID" value="KKS44510.1"/>
    <property type="molecule type" value="Genomic_DNA"/>
</dbReference>
<dbReference type="PANTHER" id="PTHR36851:SF1">
    <property type="entry name" value="GLYCO_TRANS_2-LIKE DOMAIN-CONTAINING PROTEIN"/>
    <property type="match status" value="1"/>
</dbReference>
<evidence type="ECO:0000313" key="3">
    <source>
        <dbReference type="Proteomes" id="UP000034875"/>
    </source>
</evidence>
<dbReference type="PANTHER" id="PTHR36851">
    <property type="entry name" value="UNNAMED PRODUCT"/>
    <property type="match status" value="1"/>
</dbReference>
<evidence type="ECO:0000313" key="2">
    <source>
        <dbReference type="EMBL" id="KKS44510.1"/>
    </source>
</evidence>
<keyword evidence="1" id="KW-0472">Membrane</keyword>